<accession>A0ABQ8EAQ8</accession>
<protein>
    <submittedName>
        <fullName evidence="1">Uncharacterized protein</fullName>
    </submittedName>
</protein>
<dbReference type="Proteomes" id="UP000824890">
    <property type="component" value="Unassembled WGS sequence"/>
</dbReference>
<organism evidence="1 2">
    <name type="scientific">Brassica napus</name>
    <name type="common">Rape</name>
    <dbReference type="NCBI Taxonomy" id="3708"/>
    <lineage>
        <taxon>Eukaryota</taxon>
        <taxon>Viridiplantae</taxon>
        <taxon>Streptophyta</taxon>
        <taxon>Embryophyta</taxon>
        <taxon>Tracheophyta</taxon>
        <taxon>Spermatophyta</taxon>
        <taxon>Magnoliopsida</taxon>
        <taxon>eudicotyledons</taxon>
        <taxon>Gunneridae</taxon>
        <taxon>Pentapetalae</taxon>
        <taxon>rosids</taxon>
        <taxon>malvids</taxon>
        <taxon>Brassicales</taxon>
        <taxon>Brassicaceae</taxon>
        <taxon>Brassiceae</taxon>
        <taxon>Brassica</taxon>
    </lineage>
</organism>
<dbReference type="EMBL" id="JAGKQM010000002">
    <property type="protein sequence ID" value="KAH0938482.1"/>
    <property type="molecule type" value="Genomic_DNA"/>
</dbReference>
<comment type="caution">
    <text evidence="1">The sequence shown here is derived from an EMBL/GenBank/DDBJ whole genome shotgun (WGS) entry which is preliminary data.</text>
</comment>
<sequence>MTVDRLSSGPGGKRFEDKIVDTLKKYVNEGAYLSKKWLKKHFAYSFSKKKKTLCLFNHLSHLHTCKYLSNLIASPKVLLIDDVTMPTQDTKPEITLHAYSSYIKEYVVGLDHGRIQLFQAHAHSLHVGFKILPEIERVHAYKHRNEHEYIHFKLFRQDSYKINEIEVDGLFTAFTGSLHNFQASTTAPGSNCFIDPPS</sequence>
<reference evidence="1 2" key="1">
    <citation type="submission" date="2021-05" db="EMBL/GenBank/DDBJ databases">
        <title>Genome Assembly of Synthetic Allotetraploid Brassica napus Reveals Homoeologous Exchanges between Subgenomes.</title>
        <authorList>
            <person name="Davis J.T."/>
        </authorList>
    </citation>
    <scope>NUCLEOTIDE SEQUENCE [LARGE SCALE GENOMIC DNA]</scope>
    <source>
        <strain evidence="2">cv. Da-Ae</strain>
        <tissue evidence="1">Seedling</tissue>
    </source>
</reference>
<evidence type="ECO:0000313" key="2">
    <source>
        <dbReference type="Proteomes" id="UP000824890"/>
    </source>
</evidence>
<evidence type="ECO:0000313" key="1">
    <source>
        <dbReference type="EMBL" id="KAH0938482.1"/>
    </source>
</evidence>
<gene>
    <name evidence="1" type="ORF">HID58_005943</name>
</gene>
<proteinExistence type="predicted"/>
<name>A0ABQ8EAQ8_BRANA</name>
<keyword evidence="2" id="KW-1185">Reference proteome</keyword>